<protein>
    <submittedName>
        <fullName evidence="1">Uncharacterized protein</fullName>
    </submittedName>
</protein>
<dbReference type="NCBIfam" id="NF038070">
    <property type="entry name" value="LmbU_fam_TF"/>
    <property type="match status" value="1"/>
</dbReference>
<accession>A0A428Z5B1</accession>
<sequence length="160" mass="18964">MWQRLGQQLHRITNSSCWWLGDWLLYGEDTYPGRYREAVARTALDYQTLRNYAWVARAFELSRRRDNLSFQHHAEVAALSVTEQDMWLTRAVEFGWSRGKLRDMLRAHRNAGKQIEAGREVVDVRVTIASERHQRWKRAAEQAGMQLHDWIARRLDEAAR</sequence>
<reference evidence="1 2" key="1">
    <citation type="submission" date="2018-05" db="EMBL/GenBank/DDBJ databases">
        <title>Evolution of GPA BGCs.</title>
        <authorList>
            <person name="Waglechner N."/>
            <person name="Wright G.D."/>
        </authorList>
    </citation>
    <scope>NUCLEOTIDE SEQUENCE [LARGE SCALE GENOMIC DNA]</scope>
    <source>
        <strain evidence="1 2">A82846</strain>
    </source>
</reference>
<dbReference type="Proteomes" id="UP000287547">
    <property type="component" value="Unassembled WGS sequence"/>
</dbReference>
<dbReference type="EMBL" id="QHKI01000024">
    <property type="protein sequence ID" value="RSM82015.1"/>
    <property type="molecule type" value="Genomic_DNA"/>
</dbReference>
<dbReference type="AlphaFoldDB" id="A0A428Z5B1"/>
<gene>
    <name evidence="1" type="ORF">DMH04_26645</name>
</gene>
<comment type="caution">
    <text evidence="1">The sequence shown here is derived from an EMBL/GenBank/DDBJ whole genome shotgun (WGS) entry which is preliminary data.</text>
</comment>
<evidence type="ECO:0000313" key="1">
    <source>
        <dbReference type="EMBL" id="RSM82015.1"/>
    </source>
</evidence>
<proteinExistence type="predicted"/>
<dbReference type="OrthoDB" id="3383999at2"/>
<organism evidence="1 2">
    <name type="scientific">Kibdelosporangium aridum</name>
    <dbReference type="NCBI Taxonomy" id="2030"/>
    <lineage>
        <taxon>Bacteria</taxon>
        <taxon>Bacillati</taxon>
        <taxon>Actinomycetota</taxon>
        <taxon>Actinomycetes</taxon>
        <taxon>Pseudonocardiales</taxon>
        <taxon>Pseudonocardiaceae</taxon>
        <taxon>Kibdelosporangium</taxon>
    </lineage>
</organism>
<evidence type="ECO:0000313" key="2">
    <source>
        <dbReference type="Proteomes" id="UP000287547"/>
    </source>
</evidence>
<dbReference type="InterPro" id="IPR049735">
    <property type="entry name" value="NovE/LmbU-like"/>
</dbReference>
<name>A0A428Z5B1_KIBAR</name>